<comment type="subcellular location">
    <subcellularLocation>
        <location evidence="1">Cell inner membrane</location>
        <topology evidence="1">Peripheral membrane protein</topology>
    </subcellularLocation>
</comment>
<keyword evidence="4" id="KW-1003">Cell membrane</keyword>
<gene>
    <name evidence="9" type="ORF">SAMN02745129_0050</name>
</gene>
<evidence type="ECO:0000256" key="6">
    <source>
        <dbReference type="ARBA" id="ARBA00022840"/>
    </source>
</evidence>
<dbReference type="SMART" id="SM00382">
    <property type="entry name" value="AAA"/>
    <property type="match status" value="2"/>
</dbReference>
<organism evidence="9 10">
    <name type="scientific">Ferrimonas marina</name>
    <dbReference type="NCBI Taxonomy" id="299255"/>
    <lineage>
        <taxon>Bacteria</taxon>
        <taxon>Pseudomonadati</taxon>
        <taxon>Pseudomonadota</taxon>
        <taxon>Gammaproteobacteria</taxon>
        <taxon>Alteromonadales</taxon>
        <taxon>Ferrimonadaceae</taxon>
        <taxon>Ferrimonas</taxon>
    </lineage>
</organism>
<dbReference type="InterPro" id="IPR050388">
    <property type="entry name" value="ABC_Ni/Peptide_Import"/>
</dbReference>
<keyword evidence="7" id="KW-0472">Membrane</keyword>
<evidence type="ECO:0000256" key="5">
    <source>
        <dbReference type="ARBA" id="ARBA00022741"/>
    </source>
</evidence>
<dbReference type="Pfam" id="PF00005">
    <property type="entry name" value="ABC_tran"/>
    <property type="match status" value="2"/>
</dbReference>
<evidence type="ECO:0000256" key="3">
    <source>
        <dbReference type="ARBA" id="ARBA00022448"/>
    </source>
</evidence>
<keyword evidence="6 9" id="KW-0067">ATP-binding</keyword>
<dbReference type="GO" id="GO:0016887">
    <property type="term" value="F:ATP hydrolysis activity"/>
    <property type="evidence" value="ECO:0007669"/>
    <property type="project" value="InterPro"/>
</dbReference>
<dbReference type="PROSITE" id="PS50893">
    <property type="entry name" value="ABC_TRANSPORTER_2"/>
    <property type="match status" value="2"/>
</dbReference>
<dbReference type="Gene3D" id="3.40.50.300">
    <property type="entry name" value="P-loop containing nucleotide triphosphate hydrolases"/>
    <property type="match status" value="2"/>
</dbReference>
<dbReference type="AlphaFoldDB" id="A0A1M5Z9T4"/>
<evidence type="ECO:0000313" key="10">
    <source>
        <dbReference type="Proteomes" id="UP000184268"/>
    </source>
</evidence>
<feature type="domain" description="ABC transporter" evidence="8">
    <location>
        <begin position="264"/>
        <end position="458"/>
    </location>
</feature>
<dbReference type="RefSeq" id="WP_067661467.1">
    <property type="nucleotide sequence ID" value="NZ_FQXG01000010.1"/>
</dbReference>
<dbReference type="InterPro" id="IPR003593">
    <property type="entry name" value="AAA+_ATPase"/>
</dbReference>
<evidence type="ECO:0000256" key="1">
    <source>
        <dbReference type="ARBA" id="ARBA00004417"/>
    </source>
</evidence>
<keyword evidence="3" id="KW-0813">Transport</keyword>
<dbReference type="InterPro" id="IPR003439">
    <property type="entry name" value="ABC_transporter-like_ATP-bd"/>
</dbReference>
<evidence type="ECO:0000259" key="8">
    <source>
        <dbReference type="PROSITE" id="PS50893"/>
    </source>
</evidence>
<dbReference type="Proteomes" id="UP000184268">
    <property type="component" value="Unassembled WGS sequence"/>
</dbReference>
<dbReference type="STRING" id="299255.SAMN02745129_0050"/>
<comment type="similarity">
    <text evidence="2">Belongs to the ABC transporter superfamily.</text>
</comment>
<evidence type="ECO:0000256" key="2">
    <source>
        <dbReference type="ARBA" id="ARBA00005417"/>
    </source>
</evidence>
<dbReference type="PANTHER" id="PTHR43297">
    <property type="entry name" value="OLIGOPEPTIDE TRANSPORT ATP-BINDING PROTEIN APPD"/>
    <property type="match status" value="1"/>
</dbReference>
<name>A0A1M5Z9T4_9GAMM</name>
<dbReference type="PROSITE" id="PS00211">
    <property type="entry name" value="ABC_TRANSPORTER_1"/>
    <property type="match status" value="1"/>
</dbReference>
<dbReference type="OrthoDB" id="9784450at2"/>
<feature type="domain" description="ABC transporter" evidence="8">
    <location>
        <begin position="4"/>
        <end position="244"/>
    </location>
</feature>
<proteinExistence type="inferred from homology"/>
<reference evidence="9 10" key="1">
    <citation type="submission" date="2016-11" db="EMBL/GenBank/DDBJ databases">
        <authorList>
            <person name="Jaros S."/>
            <person name="Januszkiewicz K."/>
            <person name="Wedrychowicz H."/>
        </authorList>
    </citation>
    <scope>NUCLEOTIDE SEQUENCE [LARGE SCALE GENOMIC DNA]</scope>
    <source>
        <strain evidence="9 10">DSM 16917</strain>
    </source>
</reference>
<dbReference type="GO" id="GO:0005524">
    <property type="term" value="F:ATP binding"/>
    <property type="evidence" value="ECO:0007669"/>
    <property type="project" value="UniProtKB-KW"/>
</dbReference>
<keyword evidence="10" id="KW-1185">Reference proteome</keyword>
<dbReference type="SUPFAM" id="SSF52540">
    <property type="entry name" value="P-loop containing nucleoside triphosphate hydrolases"/>
    <property type="match status" value="2"/>
</dbReference>
<protein>
    <submittedName>
        <fullName evidence="9">Peptide/nickel transport system ATP-binding protein</fullName>
    </submittedName>
</protein>
<accession>A0A1M5Z9T4</accession>
<sequence length="458" mass="49274">MDAVKVDNLSIYAGSQCLVNQLSLTLRRGHPVTILGETGSGKSLLAHAIAGILPKSLNQQGTITLFGQRQDSMSASQLEAMWGRSLAVLPQEPWRALSPLMPITHQIQEVGECVLEQDKAKAEKNTGSLLTRLGLAGHGNKVPAWLSGGMAQRAAYAAATYAGAELLIADEPSKGLDAVRRDQIGQRLAEHGRHGALLTITHDVTLARQLGGEIIVMRQGQIQERGPAEALLNAPQSAYGRALVAATAEHWPQQKRAQIGPPLLRAKELTARRGGRTLFNQLSLTLGQGEILGLTGDSGCGKSTLADTLLGLHPPQAGWIEHDLGPCQALKLYQDPPAAFVPRVPMGTLMSDLQKRHNLDYAEIEQWMGQLKLDTSLLARPAEGISGGELQRFALLRALLLKPRFLVADEPTSRLDPITAAEVTLALVHFARHSGCALLLISHDLTALQRSCDRVISL</sequence>
<dbReference type="PANTHER" id="PTHR43297:SF7">
    <property type="entry name" value="D,D-DIPEPTIDE TRANSPORT ATP-BINDING PROTEIN DDPD-RELATED"/>
    <property type="match status" value="1"/>
</dbReference>
<keyword evidence="5" id="KW-0547">Nucleotide-binding</keyword>
<evidence type="ECO:0000256" key="7">
    <source>
        <dbReference type="ARBA" id="ARBA00023136"/>
    </source>
</evidence>
<dbReference type="InterPro" id="IPR027417">
    <property type="entry name" value="P-loop_NTPase"/>
</dbReference>
<evidence type="ECO:0000313" key="9">
    <source>
        <dbReference type="EMBL" id="SHI20888.1"/>
    </source>
</evidence>
<dbReference type="InterPro" id="IPR017871">
    <property type="entry name" value="ABC_transporter-like_CS"/>
</dbReference>
<dbReference type="GO" id="GO:0005886">
    <property type="term" value="C:plasma membrane"/>
    <property type="evidence" value="ECO:0007669"/>
    <property type="project" value="UniProtKB-SubCell"/>
</dbReference>
<dbReference type="EMBL" id="FQXG01000010">
    <property type="protein sequence ID" value="SHI20888.1"/>
    <property type="molecule type" value="Genomic_DNA"/>
</dbReference>
<evidence type="ECO:0000256" key="4">
    <source>
        <dbReference type="ARBA" id="ARBA00022475"/>
    </source>
</evidence>